<dbReference type="InterPro" id="IPR016036">
    <property type="entry name" value="Malonyl_transacylase_ACP-bd"/>
</dbReference>
<dbReference type="InterPro" id="IPR009081">
    <property type="entry name" value="PP-bd_ACP"/>
</dbReference>
<dbReference type="Gene3D" id="3.40.47.10">
    <property type="match status" value="1"/>
</dbReference>
<dbReference type="NCBIfam" id="TIGR02813">
    <property type="entry name" value="omega_3_PfaA"/>
    <property type="match status" value="1"/>
</dbReference>
<dbReference type="InterPro" id="IPR016035">
    <property type="entry name" value="Acyl_Trfase/lysoPLipase"/>
</dbReference>
<evidence type="ECO:0000313" key="9">
    <source>
        <dbReference type="Proteomes" id="UP000436911"/>
    </source>
</evidence>
<feature type="domain" description="PKS/mFAS DH" evidence="7">
    <location>
        <begin position="2152"/>
        <end position="2441"/>
    </location>
</feature>
<dbReference type="SMART" id="SM00822">
    <property type="entry name" value="PKS_KR"/>
    <property type="match status" value="1"/>
</dbReference>
<dbReference type="InterPro" id="IPR036736">
    <property type="entry name" value="ACP-like_sf"/>
</dbReference>
<feature type="domain" description="Carrier" evidence="5">
    <location>
        <begin position="1211"/>
        <end position="1291"/>
    </location>
</feature>
<dbReference type="InterPro" id="IPR032821">
    <property type="entry name" value="PKS_assoc"/>
</dbReference>
<dbReference type="InterPro" id="IPR057326">
    <property type="entry name" value="KR_dom"/>
</dbReference>
<reference evidence="8 9" key="1">
    <citation type="submission" date="2018-08" db="EMBL/GenBank/DDBJ databases">
        <title>Genome sequencing of Agrobacterium vitis strain ICMP 10754.</title>
        <authorList>
            <person name="Visnovsky S.B."/>
            <person name="Pitman A.R."/>
        </authorList>
    </citation>
    <scope>NUCLEOTIDE SEQUENCE [LARGE SCALE GENOMIC DNA]</scope>
    <source>
        <strain evidence="8 9">ICMP 10754</strain>
    </source>
</reference>
<dbReference type="GO" id="GO:0006633">
    <property type="term" value="P:fatty acid biosynthetic process"/>
    <property type="evidence" value="ECO:0007669"/>
    <property type="project" value="InterPro"/>
</dbReference>
<dbReference type="PROSITE" id="PS50075">
    <property type="entry name" value="CARRIER"/>
    <property type="match status" value="4"/>
</dbReference>
<keyword evidence="2" id="KW-0597">Phosphoprotein</keyword>
<gene>
    <name evidence="8" type="ORF">DXT89_05330</name>
</gene>
<accession>A0A368NZJ3</accession>
<dbReference type="Gene3D" id="3.40.366.10">
    <property type="entry name" value="Malonyl-Coenzyme A Acyl Carrier Protein, domain 2"/>
    <property type="match status" value="1"/>
</dbReference>
<dbReference type="InterPro" id="IPR036291">
    <property type="entry name" value="NAD(P)-bd_dom_sf"/>
</dbReference>
<dbReference type="SUPFAM" id="SSF55048">
    <property type="entry name" value="Probable ACP-binding domain of malonyl-CoA ACP transacylase"/>
    <property type="match status" value="1"/>
</dbReference>
<dbReference type="Pfam" id="PF00109">
    <property type="entry name" value="ketoacyl-synt"/>
    <property type="match status" value="1"/>
</dbReference>
<dbReference type="Pfam" id="PF02801">
    <property type="entry name" value="Ketoacyl-synt_C"/>
    <property type="match status" value="1"/>
</dbReference>
<dbReference type="InterPro" id="IPR042104">
    <property type="entry name" value="PKS_dehydratase_sf"/>
</dbReference>
<dbReference type="Pfam" id="PF00550">
    <property type="entry name" value="PP-binding"/>
    <property type="match status" value="4"/>
</dbReference>
<keyword evidence="3" id="KW-0808">Transferase</keyword>
<dbReference type="InterPro" id="IPR049900">
    <property type="entry name" value="PKS_mFAS_DH"/>
</dbReference>
<dbReference type="InterPro" id="IPR004432">
    <property type="entry name" value="Omega_3_polyunsat_FA_synth"/>
</dbReference>
<evidence type="ECO:0000313" key="8">
    <source>
        <dbReference type="EMBL" id="KAA3530164.1"/>
    </source>
</evidence>
<comment type="caution">
    <text evidence="8">The sequence shown here is derived from an EMBL/GenBank/DDBJ whole genome shotgun (WGS) entry which is preliminary data.</text>
</comment>
<evidence type="ECO:0000256" key="4">
    <source>
        <dbReference type="PROSITE-ProRule" id="PRU01363"/>
    </source>
</evidence>
<dbReference type="SUPFAM" id="SSF52151">
    <property type="entry name" value="FabD/lysophospholipase-like"/>
    <property type="match status" value="1"/>
</dbReference>
<name>A0A368NZJ3_AGRVI</name>
<dbReference type="SUPFAM" id="SSF53901">
    <property type="entry name" value="Thiolase-like"/>
    <property type="match status" value="1"/>
</dbReference>
<dbReference type="InterPro" id="IPR014043">
    <property type="entry name" value="Acyl_transferase_dom"/>
</dbReference>
<dbReference type="Gene3D" id="3.40.50.720">
    <property type="entry name" value="NAD(P)-binding Rossmann-like Domain"/>
    <property type="match status" value="1"/>
</dbReference>
<dbReference type="InterPro" id="IPR020841">
    <property type="entry name" value="PKS_Beta-ketoAc_synthase_dom"/>
</dbReference>
<feature type="region of interest" description="N-terminal hotdog fold" evidence="4">
    <location>
        <begin position="2152"/>
        <end position="2281"/>
    </location>
</feature>
<dbReference type="Gene3D" id="3.10.129.110">
    <property type="entry name" value="Polyketide synthase dehydratase"/>
    <property type="match status" value="1"/>
</dbReference>
<organism evidence="8 9">
    <name type="scientific">Agrobacterium vitis</name>
    <name type="common">Rhizobium vitis</name>
    <dbReference type="NCBI Taxonomy" id="373"/>
    <lineage>
        <taxon>Bacteria</taxon>
        <taxon>Pseudomonadati</taxon>
        <taxon>Pseudomonadota</taxon>
        <taxon>Alphaproteobacteria</taxon>
        <taxon>Hyphomicrobiales</taxon>
        <taxon>Rhizobiaceae</taxon>
        <taxon>Rhizobium/Agrobacterium group</taxon>
        <taxon>Agrobacterium</taxon>
    </lineage>
</organism>
<dbReference type="PROSITE" id="PS52019">
    <property type="entry name" value="PKS_MFAS_DH"/>
    <property type="match status" value="1"/>
</dbReference>
<dbReference type="InterPro" id="IPR052568">
    <property type="entry name" value="PKS-FAS_Synthase"/>
</dbReference>
<dbReference type="InterPro" id="IPR014030">
    <property type="entry name" value="Ketoacyl_synth_N"/>
</dbReference>
<dbReference type="PROSITE" id="PS52004">
    <property type="entry name" value="KS3_2"/>
    <property type="match status" value="1"/>
</dbReference>
<dbReference type="RefSeq" id="WP_114386225.1">
    <property type="nucleotide sequence ID" value="NZ_JABFNP010000002.1"/>
</dbReference>
<dbReference type="GeneID" id="60680758"/>
<dbReference type="CDD" id="cd00833">
    <property type="entry name" value="PKS"/>
    <property type="match status" value="1"/>
</dbReference>
<dbReference type="Pfam" id="PF00698">
    <property type="entry name" value="Acyl_transf_1"/>
    <property type="match status" value="1"/>
</dbReference>
<dbReference type="SUPFAM" id="SSF51735">
    <property type="entry name" value="NAD(P)-binding Rossmann-fold domains"/>
    <property type="match status" value="2"/>
</dbReference>
<dbReference type="PANTHER" id="PTHR43074">
    <property type="entry name" value="OMEGA-3 POLYUNSATURATED FATTY ACID SYNTHASE PFAB-RELATED"/>
    <property type="match status" value="1"/>
</dbReference>
<dbReference type="Pfam" id="PF16197">
    <property type="entry name" value="KAsynt_C_assoc"/>
    <property type="match status" value="1"/>
</dbReference>
<dbReference type="InterPro" id="IPR013968">
    <property type="entry name" value="PKS_KR"/>
</dbReference>
<feature type="domain" description="Carrier" evidence="5">
    <location>
        <begin position="1425"/>
        <end position="1505"/>
    </location>
</feature>
<dbReference type="SMART" id="SM00827">
    <property type="entry name" value="PKS_AT"/>
    <property type="match status" value="1"/>
</dbReference>
<dbReference type="PROSITE" id="PS00606">
    <property type="entry name" value="KS3_1"/>
    <property type="match status" value="1"/>
</dbReference>
<dbReference type="SMART" id="SM00825">
    <property type="entry name" value="PKS_KS"/>
    <property type="match status" value="1"/>
</dbReference>
<keyword evidence="1" id="KW-0596">Phosphopantetheine</keyword>
<protein>
    <submittedName>
        <fullName evidence="8">KR domain-containing protein</fullName>
    </submittedName>
</protein>
<feature type="domain" description="Ketosynthase family 3 (KS3)" evidence="6">
    <location>
        <begin position="12"/>
        <end position="470"/>
    </location>
</feature>
<dbReference type="OrthoDB" id="9778690at2"/>
<evidence type="ECO:0000256" key="2">
    <source>
        <dbReference type="ARBA" id="ARBA00022553"/>
    </source>
</evidence>
<dbReference type="Proteomes" id="UP000436911">
    <property type="component" value="Unassembled WGS sequence"/>
</dbReference>
<dbReference type="EMBL" id="QUSG01000002">
    <property type="protein sequence ID" value="KAA3530164.1"/>
    <property type="molecule type" value="Genomic_DNA"/>
</dbReference>
<feature type="active site" description="Proton donor; for dehydratase activity" evidence="4">
    <location>
        <position position="2358"/>
    </location>
</feature>
<feature type="region of interest" description="C-terminal hotdog fold" evidence="4">
    <location>
        <begin position="2294"/>
        <end position="2441"/>
    </location>
</feature>
<evidence type="ECO:0000259" key="7">
    <source>
        <dbReference type="PROSITE" id="PS52019"/>
    </source>
</evidence>
<dbReference type="Pfam" id="PF08659">
    <property type="entry name" value="KR"/>
    <property type="match status" value="1"/>
</dbReference>
<proteinExistence type="predicted"/>
<dbReference type="InterPro" id="IPR001227">
    <property type="entry name" value="Ac_transferase_dom_sf"/>
</dbReference>
<evidence type="ECO:0000256" key="3">
    <source>
        <dbReference type="ARBA" id="ARBA00022679"/>
    </source>
</evidence>
<dbReference type="InterPro" id="IPR018201">
    <property type="entry name" value="Ketoacyl_synth_AS"/>
</dbReference>
<dbReference type="SUPFAM" id="SSF47336">
    <property type="entry name" value="ACP-like"/>
    <property type="match status" value="4"/>
</dbReference>
<feature type="domain" description="Carrier" evidence="5">
    <location>
        <begin position="1540"/>
        <end position="1620"/>
    </location>
</feature>
<evidence type="ECO:0000256" key="1">
    <source>
        <dbReference type="ARBA" id="ARBA00022450"/>
    </source>
</evidence>
<dbReference type="InterPro" id="IPR014031">
    <property type="entry name" value="Ketoacyl_synth_C"/>
</dbReference>
<dbReference type="PANTHER" id="PTHR43074:SF1">
    <property type="entry name" value="BETA-KETOACYL SYNTHASE FAMILY PROTEIN-RELATED"/>
    <property type="match status" value="1"/>
</dbReference>
<feature type="active site" description="Proton acceptor; for dehydratase activity" evidence="4">
    <location>
        <position position="2187"/>
    </location>
</feature>
<dbReference type="GO" id="GO:0004315">
    <property type="term" value="F:3-oxoacyl-[acyl-carrier-protein] synthase activity"/>
    <property type="evidence" value="ECO:0007669"/>
    <property type="project" value="InterPro"/>
</dbReference>
<evidence type="ECO:0000259" key="6">
    <source>
        <dbReference type="PROSITE" id="PS52004"/>
    </source>
</evidence>
<feature type="domain" description="Carrier" evidence="5">
    <location>
        <begin position="1324"/>
        <end position="1401"/>
    </location>
</feature>
<sequence>MDGFSQRVYDVFSPIAIVGVGALFPEAKNADEYWSNIVKGKDCLKDVPETHWKISDYYDPNPSTPDKTYARRGGFIPETAFNPVEFGLPPSQLDVTDILQILSLSVAKQTFLDAGYEHAKLNREKTGVVLGITGANSLVTPLTSRLQYPLWQKVLESRGLPKAQVDDIVETLKLAYAPWEENSFPGMLGNVVAGRIANRFDLGGINCTVDAACASSLAAMRMAIDELHSGRADMMLTGGCDAENTILMYMCFSKTPAFSKKGVISPFDENSDGTLIGEGIGMMLLKRLEDAERDGDQVYAVIKGLGSASDGKFKSIYAPRAAGQVKALQRAYQQAGISPHDVDLWEAHGTGTAVGDATEVDGLKTFLKSWDNDGSSSPIALGSVKSQIGHTKAAAGAASAIKAALALQHGVLPPTINVNRPDPKLGLDETALYLNSTARPWFRDPKTAKRRVGVSAFGFGGTNFHLVLEEAPQTAKAPKLRSVLPRPIVVAAPTVAALRKRCEELLTATGETAWPFDVSIPENHPRLGLVAADETSRRALLSEAISLLDSRPATAEWRHPKGITFRPSAFANAKLAGLFAGQGSQHPNMGRMAAVAIPALGDFVGAADTLFAKDGAQPLSQVMYPIPAFDDADRKAQEQALRRTQYAQTAIGALSAGHYRWLQNLGLKLEAVAGHSFGELTALWASGALSDADFSSLAKARGDAMAAVTGDGAGTMTAVKAGREQLESLIAATKGSVHFCNLNTPKQTVVGGAVEAIEKFEADLKAASIGFVRLNVAGAFHTPQVEGAVTAFAERIDQTAFAVPQIPVYANRNGKPYAASAADVAAQLKGQLREPVEFIKIIEQMYADGIRVFIEFGPRSTLSKMTADILGDRPHLAIALDHGQPDKADAGLIEAVVDLAVAGIALESPVGTAGLIEAPAKKGEINLNGMNYVSPSRKEAFAKALANPVVVAPKSVPTPPQPVAAKPLAAAPAPVRSEPAKPVAANVAFGVPAPSPAPSLKAASVEKPAEPLAQKQAVALTAPASRSSFAEKPMSILKNETSSEPAMALGGGDIVAELARSNGELHREYLKFEQSALQALVHNAGELSAAHVDMLCEIHEETNLTHREFMRSLPSLFLGQGELPAARVRTVEHEPARHEPVKRMIETAVAHAAPVAAARPAVTAKAFEPVVAPVQAPAAKPVSAAPPAPVPAKPVAAPVAQVSAPAAASAAPAAVVRETLLAVVSEKTGYPAEVIDLDMDLEADLGIDSIKRVEILGSLKERLPQMAELSPDRMGELRTLAQILELAGSASPALQASATPAAQHAAASIVAPTPAAFAPAVAAGAIRETLLAVVSEKTGYPADVIDLEMDLEADLGIDSIKRVEILGSLKERLPQMAELSPDRMGELRTLAQILELAGSVAPAPVAQPAAISIATPVSAATSPAVAAGAVREALLSVVSEKTGYPSDVIDLDMDLEADLGIDSIKRVEILGSLKERLPQMAELSPDRMGELRTLAQILALATEGAVADVPAAPAAAPVPASVAVPALAPTQALVPEPAGLPAGAVREALLAVVSEKTGYPTDVIDLDMDLEADLGIDSIKRVEILGALKERLPQMAELSPDRMGELRTLAQILTLAEGEASNAGEPQQKEAALASFKDGDDLIGRGVVTLLPAPLDLVTQQAFQKGAKFLLTGTDDALILALQKGLKSKGIDAVWLRFEGKVSSKAGPQLAAGKDEAELKQQFDAQGPWDGVIYVHPKTIDNALPGAESDASVLWLKRVLLLAKLSITPLTARAAQGRTVFMTLSRMDGALGYRDGSLATVASGALSGLVKTYAAEAPHIFARAVDIAPQIEDAAAADLLVQEVFDARHSITEIGLDGQGRWKPSIEAISSSDAVTVADPDELFIVTGGARGVTADCVLALASAAPRRFLLLGRSALEAEPAWAAGLETDAQLKGGALAALREGKAPVTPKLIDQTVRGVLAGREIRQLLAALEKLGSHASYLSLDISSPAISSLGDHPEIQKAAKISLVHGAGALADAAIAQKKISEMDRVFTPKIFGLAGLIKALTGKPFHRVLLFSSVAGLFGNPGQADYAMANEMLNRFAASQSVKGVDVRAINWGPWLGGMVTPEIRDIFMKRGVPIIPRDIGGQFFARETAMPLPATGAVLVGGLKPINARFVPFAELPQAPRRLALSGHDWTKSLLLADHQIKGRPVVPAAFVLGLVADGLESLLPGWTFSGFDQFNVLNGLVINKDWRGDFELSLSALRAETEETIRLDVMLADGSGRPRYKADNILLRKAAFTPPQPGKALPSLEPSTPANGFYTDGTLFHGESLQMLKTYRKLEAASYLFRIAQPAAIHSAALNGFADSTLLDAVFVDAVLQAALAATRLEADSPSLPMRLGSATLTSRPEPGSDWLIAARLKASRAQELDWELTGYDLDGRLQMQLVATTVKRDEGQSGAQGSKSVEAVK</sequence>
<dbReference type="Gene3D" id="1.10.1200.10">
    <property type="entry name" value="ACP-like"/>
    <property type="match status" value="4"/>
</dbReference>
<dbReference type="InterPro" id="IPR016039">
    <property type="entry name" value="Thiolase-like"/>
</dbReference>
<evidence type="ECO:0000259" key="5">
    <source>
        <dbReference type="PROSITE" id="PS50075"/>
    </source>
</evidence>